<dbReference type="SMART" id="SM00858">
    <property type="entry name" value="SAF"/>
    <property type="match status" value="1"/>
</dbReference>
<comment type="caution">
    <text evidence="3">The sequence shown here is derived from an EMBL/GenBank/DDBJ whole genome shotgun (WGS) entry which is preliminary data.</text>
</comment>
<dbReference type="EMBL" id="JAQQLI010000021">
    <property type="protein sequence ID" value="MDC7786888.1"/>
    <property type="molecule type" value="Genomic_DNA"/>
</dbReference>
<dbReference type="Pfam" id="PF08666">
    <property type="entry name" value="SAF"/>
    <property type="match status" value="1"/>
</dbReference>
<dbReference type="Gene3D" id="2.30.130.110">
    <property type="match status" value="1"/>
</dbReference>
<dbReference type="CDD" id="cd11613">
    <property type="entry name" value="SAF_AH_GD"/>
    <property type="match status" value="1"/>
</dbReference>
<feature type="domain" description="SAF" evidence="2">
    <location>
        <begin position="55"/>
        <end position="130"/>
    </location>
</feature>
<evidence type="ECO:0000256" key="1">
    <source>
        <dbReference type="ARBA" id="ARBA00023239"/>
    </source>
</evidence>
<reference evidence="3" key="1">
    <citation type="journal article" date="2023" name="Microbiol Resour">
        <title>Genome Sequences of Rhodoplanes serenus and Two Thermotolerant Strains, Rhodoplanes tepidamans and 'Rhodoplanes cryptolactis,' Further Refine the Genus.</title>
        <authorList>
            <person name="Rayyan A.A."/>
            <person name="Kyndt J.A."/>
        </authorList>
    </citation>
    <scope>NUCLEOTIDE SEQUENCE</scope>
    <source>
        <strain evidence="3">DSM 9987</strain>
    </source>
</reference>
<dbReference type="PANTHER" id="PTHR30536">
    <property type="entry name" value="ALTRONATE/GALACTARATE DEHYDRATASE"/>
    <property type="match status" value="1"/>
</dbReference>
<dbReference type="PANTHER" id="PTHR30536:SF5">
    <property type="entry name" value="ALTRONATE DEHYDRATASE"/>
    <property type="match status" value="1"/>
</dbReference>
<keyword evidence="1" id="KW-0456">Lyase</keyword>
<dbReference type="InterPro" id="IPR013974">
    <property type="entry name" value="SAF"/>
</dbReference>
<accession>A0ABT5JBR5</accession>
<dbReference type="InterPro" id="IPR044144">
    <property type="entry name" value="SAF_UxaA/GarD"/>
</dbReference>
<dbReference type="Proteomes" id="UP001165652">
    <property type="component" value="Unassembled WGS sequence"/>
</dbReference>
<keyword evidence="3" id="KW-0378">Hydrolase</keyword>
<evidence type="ECO:0000313" key="3">
    <source>
        <dbReference type="EMBL" id="MDC7786888.1"/>
    </source>
</evidence>
<evidence type="ECO:0000259" key="2">
    <source>
        <dbReference type="SMART" id="SM00858"/>
    </source>
</evidence>
<organism evidence="3 4">
    <name type="scientific">Rhodoplanes tepidamans</name>
    <name type="common">Rhodoplanes cryptolactis</name>
    <dbReference type="NCBI Taxonomy" id="200616"/>
    <lineage>
        <taxon>Bacteria</taxon>
        <taxon>Pseudomonadati</taxon>
        <taxon>Pseudomonadota</taxon>
        <taxon>Alphaproteobacteria</taxon>
        <taxon>Hyphomicrobiales</taxon>
        <taxon>Nitrobacteraceae</taxon>
        <taxon>Rhodoplanes</taxon>
    </lineage>
</organism>
<name>A0ABT5JBR5_RHOTP</name>
<dbReference type="GO" id="GO:0016787">
    <property type="term" value="F:hydrolase activity"/>
    <property type="evidence" value="ECO:0007669"/>
    <property type="project" value="UniProtKB-KW"/>
</dbReference>
<evidence type="ECO:0000313" key="4">
    <source>
        <dbReference type="Proteomes" id="UP001165652"/>
    </source>
</evidence>
<keyword evidence="4" id="KW-1185">Reference proteome</keyword>
<gene>
    <name evidence="3" type="ORF">PQJ73_14435</name>
</gene>
<sequence>MRRRGDVFSVHVSPVPMRRHSTASALADAERRRPRGPTEWRRAMQRHAIAIKIQDNVATALRRLEKGETAEVGVGDRIVSIVLRDAVEFGHKFALRDIARGDDIVKYGEVIGRATADIPAGAHAHVQNIESLRGRGDLD</sequence>
<dbReference type="InterPro" id="IPR052172">
    <property type="entry name" value="UxaA_altronate/galactarate_dh"/>
</dbReference>
<protein>
    <submittedName>
        <fullName evidence="3">UxaA family hydrolase</fullName>
    </submittedName>
</protein>
<reference evidence="3" key="2">
    <citation type="submission" date="2023-02" db="EMBL/GenBank/DDBJ databases">
        <authorList>
            <person name="Rayyan A."/>
            <person name="Meyer T."/>
            <person name="Kyndt J.A."/>
        </authorList>
    </citation>
    <scope>NUCLEOTIDE SEQUENCE</scope>
    <source>
        <strain evidence="3">DSM 9987</strain>
    </source>
</reference>
<proteinExistence type="predicted"/>